<proteinExistence type="predicted"/>
<protein>
    <submittedName>
        <fullName evidence="1">Helix-turn-helix domain-containing protein</fullName>
    </submittedName>
</protein>
<keyword evidence="2" id="KW-1185">Reference proteome</keyword>
<dbReference type="Gene3D" id="1.10.10.10">
    <property type="entry name" value="Winged helix-like DNA-binding domain superfamily/Winged helix DNA-binding domain"/>
    <property type="match status" value="1"/>
</dbReference>
<dbReference type="InterPro" id="IPR036388">
    <property type="entry name" value="WH-like_DNA-bd_sf"/>
</dbReference>
<evidence type="ECO:0000313" key="1">
    <source>
        <dbReference type="EMBL" id="RKH39941.1"/>
    </source>
</evidence>
<dbReference type="InterPro" id="IPR009057">
    <property type="entry name" value="Homeodomain-like_sf"/>
</dbReference>
<dbReference type="Pfam" id="PF13384">
    <property type="entry name" value="HTH_23"/>
    <property type="match status" value="1"/>
</dbReference>
<reference evidence="2" key="1">
    <citation type="submission" date="2018-09" db="EMBL/GenBank/DDBJ databases">
        <authorList>
            <person name="Livingstone P.G."/>
            <person name="Whitworth D.E."/>
        </authorList>
    </citation>
    <scope>NUCLEOTIDE SEQUENCE [LARGE SCALE GENOMIC DNA]</scope>
    <source>
        <strain evidence="2">CA040B</strain>
    </source>
</reference>
<dbReference type="AlphaFoldDB" id="A0A3A8NCN3"/>
<accession>A0A3A8NCN3</accession>
<organism evidence="1 2">
    <name type="scientific">Corallococcus sicarius</name>
    <dbReference type="NCBI Taxonomy" id="2316726"/>
    <lineage>
        <taxon>Bacteria</taxon>
        <taxon>Pseudomonadati</taxon>
        <taxon>Myxococcota</taxon>
        <taxon>Myxococcia</taxon>
        <taxon>Myxococcales</taxon>
        <taxon>Cystobacterineae</taxon>
        <taxon>Myxococcaceae</taxon>
        <taxon>Corallococcus</taxon>
    </lineage>
</organism>
<dbReference type="RefSeq" id="WP_120627267.1">
    <property type="nucleotide sequence ID" value="NZ_RAWG01000146.1"/>
</dbReference>
<dbReference type="SUPFAM" id="SSF46689">
    <property type="entry name" value="Homeodomain-like"/>
    <property type="match status" value="1"/>
</dbReference>
<evidence type="ECO:0000313" key="2">
    <source>
        <dbReference type="Proteomes" id="UP000273405"/>
    </source>
</evidence>
<dbReference type="OrthoDB" id="5504200at2"/>
<dbReference type="EMBL" id="RAWG01000146">
    <property type="protein sequence ID" value="RKH39941.1"/>
    <property type="molecule type" value="Genomic_DNA"/>
</dbReference>
<comment type="caution">
    <text evidence="1">The sequence shown here is derived from an EMBL/GenBank/DDBJ whole genome shotgun (WGS) entry which is preliminary data.</text>
</comment>
<sequence>MAQARRSLTLTQAERKGLLCVLRSQTEAGVALRATIVLLSAQGLSVASISRALGMTPRTVHGCRHRWRAHHVLR</sequence>
<gene>
    <name evidence="1" type="ORF">D7X12_22120</name>
</gene>
<name>A0A3A8NCN3_9BACT</name>
<dbReference type="Proteomes" id="UP000273405">
    <property type="component" value="Unassembled WGS sequence"/>
</dbReference>